<evidence type="ECO:0008006" key="4">
    <source>
        <dbReference type="Google" id="ProtNLM"/>
    </source>
</evidence>
<keyword evidence="3" id="KW-1185">Reference proteome</keyword>
<evidence type="ECO:0000313" key="2">
    <source>
        <dbReference type="EMBL" id="CAI0443109.1"/>
    </source>
</evidence>
<feature type="non-terminal residue" evidence="2">
    <location>
        <position position="69"/>
    </location>
</feature>
<name>A0AAV0M8P5_9ROSI</name>
<dbReference type="Proteomes" id="UP001154282">
    <property type="component" value="Unassembled WGS sequence"/>
</dbReference>
<evidence type="ECO:0000256" key="1">
    <source>
        <dbReference type="SAM" id="SignalP"/>
    </source>
</evidence>
<dbReference type="AlphaFoldDB" id="A0AAV0M8P5"/>
<sequence length="69" mass="8016">MPRPPPPFPFLFLILSTAAAEIFIQIWNPRRKAFPSSASMAISRPPSLICTRTSRFCHLTRLSWRKCLW</sequence>
<protein>
    <recommendedName>
        <fullName evidence="4">Secreted protein</fullName>
    </recommendedName>
</protein>
<gene>
    <name evidence="2" type="ORF">LITE_LOCUS27538</name>
</gene>
<feature type="signal peptide" evidence="1">
    <location>
        <begin position="1"/>
        <end position="20"/>
    </location>
</feature>
<keyword evidence="1" id="KW-0732">Signal</keyword>
<reference evidence="2" key="1">
    <citation type="submission" date="2022-08" db="EMBL/GenBank/DDBJ databases">
        <authorList>
            <person name="Gutierrez-Valencia J."/>
        </authorList>
    </citation>
    <scope>NUCLEOTIDE SEQUENCE</scope>
</reference>
<proteinExistence type="predicted"/>
<feature type="chain" id="PRO_5043830065" description="Secreted protein" evidence="1">
    <location>
        <begin position="21"/>
        <end position="69"/>
    </location>
</feature>
<comment type="caution">
    <text evidence="2">The sequence shown here is derived from an EMBL/GenBank/DDBJ whole genome shotgun (WGS) entry which is preliminary data.</text>
</comment>
<accession>A0AAV0M8P5</accession>
<dbReference type="EMBL" id="CAMGYJ010000007">
    <property type="protein sequence ID" value="CAI0443109.1"/>
    <property type="molecule type" value="Genomic_DNA"/>
</dbReference>
<organism evidence="2 3">
    <name type="scientific">Linum tenue</name>
    <dbReference type="NCBI Taxonomy" id="586396"/>
    <lineage>
        <taxon>Eukaryota</taxon>
        <taxon>Viridiplantae</taxon>
        <taxon>Streptophyta</taxon>
        <taxon>Embryophyta</taxon>
        <taxon>Tracheophyta</taxon>
        <taxon>Spermatophyta</taxon>
        <taxon>Magnoliopsida</taxon>
        <taxon>eudicotyledons</taxon>
        <taxon>Gunneridae</taxon>
        <taxon>Pentapetalae</taxon>
        <taxon>rosids</taxon>
        <taxon>fabids</taxon>
        <taxon>Malpighiales</taxon>
        <taxon>Linaceae</taxon>
        <taxon>Linum</taxon>
    </lineage>
</organism>
<evidence type="ECO:0000313" key="3">
    <source>
        <dbReference type="Proteomes" id="UP001154282"/>
    </source>
</evidence>